<keyword evidence="2" id="KW-1133">Transmembrane helix</keyword>
<name>X2AU40_CAPTE</name>
<keyword evidence="2" id="KW-0812">Transmembrane</keyword>
<dbReference type="OMA" id="STMDVCM"/>
<evidence type="ECO:0000256" key="1">
    <source>
        <dbReference type="SAM" id="MobiDB-lite"/>
    </source>
</evidence>
<evidence type="ECO:0000313" key="4">
    <source>
        <dbReference type="Proteomes" id="UP000014760"/>
    </source>
</evidence>
<feature type="compositionally biased region" description="Basic and acidic residues" evidence="1">
    <location>
        <begin position="20"/>
        <end position="37"/>
    </location>
</feature>
<feature type="transmembrane region" description="Helical" evidence="2">
    <location>
        <begin position="91"/>
        <end position="115"/>
    </location>
</feature>
<evidence type="ECO:0000313" key="3">
    <source>
        <dbReference type="EnsemblMetazoa" id="CapteP223218"/>
    </source>
</evidence>
<dbReference type="HOGENOM" id="CLU_001265_59_1_1"/>
<dbReference type="PANTHER" id="PTHR11360">
    <property type="entry name" value="MONOCARBOXYLATE TRANSPORTER"/>
    <property type="match status" value="1"/>
</dbReference>
<dbReference type="InterPro" id="IPR011701">
    <property type="entry name" value="MFS"/>
</dbReference>
<feature type="region of interest" description="Disordered" evidence="1">
    <location>
        <begin position="1"/>
        <end position="68"/>
    </location>
</feature>
<feature type="transmembrane region" description="Helical" evidence="2">
    <location>
        <begin position="183"/>
        <end position="202"/>
    </location>
</feature>
<dbReference type="InterPro" id="IPR036259">
    <property type="entry name" value="MFS_trans_sf"/>
</dbReference>
<dbReference type="Proteomes" id="UP000014760">
    <property type="component" value="Unassembled WGS sequence"/>
</dbReference>
<feature type="transmembrane region" description="Helical" evidence="2">
    <location>
        <begin position="385"/>
        <end position="404"/>
    </location>
</feature>
<feature type="transmembrane region" description="Helical" evidence="2">
    <location>
        <begin position="248"/>
        <end position="266"/>
    </location>
</feature>
<dbReference type="SUPFAM" id="SSF103473">
    <property type="entry name" value="MFS general substrate transporter"/>
    <property type="match status" value="1"/>
</dbReference>
<feature type="compositionally biased region" description="Acidic residues" evidence="1">
    <location>
        <begin position="1"/>
        <end position="13"/>
    </location>
</feature>
<dbReference type="PANTHER" id="PTHR11360:SF284">
    <property type="entry name" value="EG:103B4.3 PROTEIN-RELATED"/>
    <property type="match status" value="1"/>
</dbReference>
<dbReference type="Gene3D" id="1.20.1250.20">
    <property type="entry name" value="MFS general substrate transporter like domains"/>
    <property type="match status" value="1"/>
</dbReference>
<keyword evidence="4" id="KW-1185">Reference proteome</keyword>
<reference evidence="4" key="1">
    <citation type="submission" date="2012-12" db="EMBL/GenBank/DDBJ databases">
        <authorList>
            <person name="Hellsten U."/>
            <person name="Grimwood J."/>
            <person name="Chapman J.A."/>
            <person name="Shapiro H."/>
            <person name="Aerts A."/>
            <person name="Otillar R.P."/>
            <person name="Terry A.Y."/>
            <person name="Boore J.L."/>
            <person name="Simakov O."/>
            <person name="Marletaz F."/>
            <person name="Cho S.-J."/>
            <person name="Edsinger-Gonzales E."/>
            <person name="Havlak P."/>
            <person name="Kuo D.-H."/>
            <person name="Larsson T."/>
            <person name="Lv J."/>
            <person name="Arendt D."/>
            <person name="Savage R."/>
            <person name="Osoegawa K."/>
            <person name="de Jong P."/>
            <person name="Lindberg D.R."/>
            <person name="Seaver E.C."/>
            <person name="Weisblat D.A."/>
            <person name="Putnam N.H."/>
            <person name="Grigoriev I.V."/>
            <person name="Rokhsar D.S."/>
        </authorList>
    </citation>
    <scope>NUCLEOTIDE SEQUENCE</scope>
    <source>
        <strain evidence="4">I ESC-2004</strain>
    </source>
</reference>
<sequence>MSEDENTLDEGEQEPCLNESKTDLDRHSVVNKPHEKATAFSRGASEDGRSDLESCGSSVGKDADDSQGGAAYVSVDGAEEEVGPVDEGYSWVILVAAAFVIMGFPINNLSFGVFLDAFIDYYQLPQAVLGLMGAVRTCIIFLTGAVTSPFIARYGCRPVAIFGVLLSTLGNALASMATSYGFLFFSFAILAPIGGGCMYIPSQVIVQQYFRKHRAIAAGISTAGMSFAALSMSPVMRLSIEEFGFRGGLLMVAAMSLQCLVPCMMLRPHPRTAMKHKTNIEPPEQKQVESQVAKPANYAKRIYATLDRSLDFSLLKRWDFLLFVTSCVPNSTGIAIYNAYAIQKAIYSGVSPILASFVNTTLGSGSVLGRLVSGSLGNLSCTNRIAQFSISTGLLGVVVLIAIYDTSSAAFHLTIAGICGYFVGSYQALFATVAVDIVSLERLPHAMGWIQLARAMACMLVIPIGGWLYDIFGSYTTTFIFAGVTQKFEVIEMYGCTFMCVSGSLSQVDRTLENLQLHAAHVTTP</sequence>
<protein>
    <recommendedName>
        <fullName evidence="5">Major facilitator superfamily (MFS) profile domain-containing protein</fullName>
    </recommendedName>
</protein>
<feature type="transmembrane region" description="Helical" evidence="2">
    <location>
        <begin position="320"/>
        <end position="341"/>
    </location>
</feature>
<feature type="transmembrane region" description="Helical" evidence="2">
    <location>
        <begin position="452"/>
        <end position="469"/>
    </location>
</feature>
<proteinExistence type="predicted"/>
<dbReference type="GO" id="GO:0008028">
    <property type="term" value="F:monocarboxylic acid transmembrane transporter activity"/>
    <property type="evidence" value="ECO:0007669"/>
    <property type="project" value="TreeGrafter"/>
</dbReference>
<reference evidence="4" key="2">
    <citation type="journal article" date="2013" name="Nature">
        <title>Insights into bilaterian evolution from three spiralian genomes.</title>
        <authorList>
            <person name="Simakov O."/>
            <person name="Marletaz F."/>
            <person name="Cho S.J."/>
            <person name="Edsinger-Gonzales E."/>
            <person name="Havlak P."/>
            <person name="Hellsten U."/>
            <person name="Kuo D.H."/>
            <person name="Larsson T."/>
            <person name="Lv J."/>
            <person name="Arendt D."/>
            <person name="Savage R."/>
            <person name="Osoegawa K."/>
            <person name="de Jong P."/>
            <person name="Grimwood J."/>
            <person name="Chapman J.A."/>
            <person name="Shapiro H."/>
            <person name="Aerts A."/>
            <person name="Otillar R.P."/>
            <person name="Terry A.Y."/>
            <person name="Boore J.L."/>
            <person name="Grigoriev I.V."/>
            <person name="Lindberg D.R."/>
            <person name="Seaver E.C."/>
            <person name="Weisblat D.A."/>
            <person name="Putnam N.H."/>
            <person name="Rokhsar D.S."/>
        </authorList>
    </citation>
    <scope>NUCLEOTIDE SEQUENCE</scope>
    <source>
        <strain evidence="4">I ESC-2004</strain>
    </source>
</reference>
<evidence type="ECO:0008006" key="5">
    <source>
        <dbReference type="Google" id="ProtNLM"/>
    </source>
</evidence>
<feature type="transmembrane region" description="Helical" evidence="2">
    <location>
        <begin position="353"/>
        <end position="373"/>
    </location>
</feature>
<keyword evidence="2" id="KW-0472">Membrane</keyword>
<organism evidence="3 4">
    <name type="scientific">Capitella teleta</name>
    <name type="common">Polychaete worm</name>
    <dbReference type="NCBI Taxonomy" id="283909"/>
    <lineage>
        <taxon>Eukaryota</taxon>
        <taxon>Metazoa</taxon>
        <taxon>Spiralia</taxon>
        <taxon>Lophotrochozoa</taxon>
        <taxon>Annelida</taxon>
        <taxon>Polychaeta</taxon>
        <taxon>Sedentaria</taxon>
        <taxon>Scolecida</taxon>
        <taxon>Capitellidae</taxon>
        <taxon>Capitella</taxon>
    </lineage>
</organism>
<dbReference type="EnsemblMetazoa" id="CapteT223218">
    <property type="protein sequence ID" value="CapteP223218"/>
    <property type="gene ID" value="CapteG223218"/>
</dbReference>
<dbReference type="InterPro" id="IPR050327">
    <property type="entry name" value="Proton-linked_MCT"/>
</dbReference>
<dbReference type="Pfam" id="PF07690">
    <property type="entry name" value="MFS_1"/>
    <property type="match status" value="2"/>
</dbReference>
<accession>X2AU40</accession>
<feature type="transmembrane region" description="Helical" evidence="2">
    <location>
        <begin position="159"/>
        <end position="177"/>
    </location>
</feature>
<dbReference type="EMBL" id="AMQN01013904">
    <property type="status" value="NOT_ANNOTATED_CDS"/>
    <property type="molecule type" value="Genomic_DNA"/>
</dbReference>
<dbReference type="AlphaFoldDB" id="X2AU40"/>
<feature type="transmembrane region" description="Helical" evidence="2">
    <location>
        <begin position="410"/>
        <end position="440"/>
    </location>
</feature>
<reference evidence="3" key="3">
    <citation type="submission" date="2015-06" db="UniProtKB">
        <authorList>
            <consortium name="EnsemblMetazoa"/>
        </authorList>
    </citation>
    <scope>IDENTIFICATION</scope>
</reference>
<feature type="transmembrane region" description="Helical" evidence="2">
    <location>
        <begin position="127"/>
        <end position="147"/>
    </location>
</feature>
<evidence type="ECO:0000256" key="2">
    <source>
        <dbReference type="SAM" id="Phobius"/>
    </source>
</evidence>